<proteinExistence type="predicted"/>
<organism evidence="1 2">
    <name type="scientific">Gordonia tangerina</name>
    <dbReference type="NCBI Taxonomy" id="2911060"/>
    <lineage>
        <taxon>Bacteria</taxon>
        <taxon>Bacillati</taxon>
        <taxon>Actinomycetota</taxon>
        <taxon>Actinomycetes</taxon>
        <taxon>Mycobacteriales</taxon>
        <taxon>Gordoniaceae</taxon>
        <taxon>Gordonia</taxon>
    </lineage>
</organism>
<evidence type="ECO:0000313" key="2">
    <source>
        <dbReference type="Proteomes" id="UP001108089"/>
    </source>
</evidence>
<name>A0ABS9DDL7_9ACTN</name>
<keyword evidence="2" id="KW-1185">Reference proteome</keyword>
<dbReference type="RefSeq" id="WP_235721792.1">
    <property type="nucleotide sequence ID" value="NZ_JAKGCU010000001.1"/>
</dbReference>
<gene>
    <name evidence="1" type="ORF">L1892_02170</name>
</gene>
<evidence type="ECO:0000313" key="1">
    <source>
        <dbReference type="EMBL" id="MCF3937187.1"/>
    </source>
</evidence>
<sequence>MSTTKNILVIPDEFEIEEVEWNGSIRKYISNWQELTDSRVNPPEGCSHRFAGEDVSMSFIWNLWATSWSFWITSKGRVLMTGRRGRWGDTTGNLNWIKEMLESKIAAVQPTGGGDDS</sequence>
<reference evidence="1" key="1">
    <citation type="submission" date="2022-01" db="EMBL/GenBank/DDBJ databases">
        <title>Gordonia xiamenensis sp. nov., isolated from surface seawater in Xiamen.</title>
        <authorList>
            <person name="He Y.F."/>
        </authorList>
    </citation>
    <scope>NUCLEOTIDE SEQUENCE</scope>
    <source>
        <strain evidence="1">GW1C4-4</strain>
    </source>
</reference>
<dbReference type="Proteomes" id="UP001108089">
    <property type="component" value="Unassembled WGS sequence"/>
</dbReference>
<dbReference type="EMBL" id="JAKGCU010000001">
    <property type="protein sequence ID" value="MCF3937187.1"/>
    <property type="molecule type" value="Genomic_DNA"/>
</dbReference>
<accession>A0ABS9DDL7</accession>
<comment type="caution">
    <text evidence="1">The sequence shown here is derived from an EMBL/GenBank/DDBJ whole genome shotgun (WGS) entry which is preliminary data.</text>
</comment>
<protein>
    <submittedName>
        <fullName evidence="1">Uncharacterized protein</fullName>
    </submittedName>
</protein>